<keyword evidence="3" id="KW-0540">Nuclease</keyword>
<dbReference type="STRING" id="112090.W4FK49"/>
<dbReference type="InterPro" id="IPR043502">
    <property type="entry name" value="DNA/RNA_pol_sf"/>
</dbReference>
<proteinExistence type="predicted"/>
<dbReference type="GO" id="GO:0004519">
    <property type="term" value="F:endonuclease activity"/>
    <property type="evidence" value="ECO:0007669"/>
    <property type="project" value="UniProtKB-KW"/>
</dbReference>
<feature type="domain" description="Reverse transcriptase RNase H-like" evidence="7">
    <location>
        <begin position="257"/>
        <end position="338"/>
    </location>
</feature>
<keyword evidence="1" id="KW-0808">Transferase</keyword>
<protein>
    <recommendedName>
        <fullName evidence="7">Reverse transcriptase RNase H-like domain-containing protein</fullName>
    </recommendedName>
</protein>
<dbReference type="GO" id="GO:0003964">
    <property type="term" value="F:RNA-directed DNA polymerase activity"/>
    <property type="evidence" value="ECO:0007669"/>
    <property type="project" value="UniProtKB-KW"/>
</dbReference>
<dbReference type="Pfam" id="PF17917">
    <property type="entry name" value="RT_RNaseH"/>
    <property type="match status" value="1"/>
</dbReference>
<dbReference type="PANTHER" id="PTHR34072">
    <property type="entry name" value="ENZYMATIC POLYPROTEIN-RELATED"/>
    <property type="match status" value="1"/>
</dbReference>
<accession>W4FK49</accession>
<dbReference type="InterPro" id="IPR041373">
    <property type="entry name" value="RT_RNaseH"/>
</dbReference>
<name>W4FK49_APHAT</name>
<dbReference type="GeneID" id="20817985"/>
<dbReference type="Gene3D" id="3.30.70.270">
    <property type="match status" value="1"/>
</dbReference>
<organism evidence="8">
    <name type="scientific">Aphanomyces astaci</name>
    <name type="common">Crayfish plague agent</name>
    <dbReference type="NCBI Taxonomy" id="112090"/>
    <lineage>
        <taxon>Eukaryota</taxon>
        <taxon>Sar</taxon>
        <taxon>Stramenopiles</taxon>
        <taxon>Oomycota</taxon>
        <taxon>Saprolegniomycetes</taxon>
        <taxon>Saprolegniales</taxon>
        <taxon>Verrucalvaceae</taxon>
        <taxon>Aphanomyces</taxon>
    </lineage>
</organism>
<keyword evidence="5" id="KW-0378">Hydrolase</keyword>
<evidence type="ECO:0000256" key="6">
    <source>
        <dbReference type="ARBA" id="ARBA00022918"/>
    </source>
</evidence>
<evidence type="ECO:0000259" key="7">
    <source>
        <dbReference type="Pfam" id="PF17917"/>
    </source>
</evidence>
<evidence type="ECO:0000256" key="2">
    <source>
        <dbReference type="ARBA" id="ARBA00022695"/>
    </source>
</evidence>
<dbReference type="AlphaFoldDB" id="W4FK49"/>
<gene>
    <name evidence="8" type="ORF">H257_15989</name>
</gene>
<evidence type="ECO:0000256" key="1">
    <source>
        <dbReference type="ARBA" id="ARBA00022679"/>
    </source>
</evidence>
<dbReference type="SUPFAM" id="SSF56672">
    <property type="entry name" value="DNA/RNA polymerases"/>
    <property type="match status" value="1"/>
</dbReference>
<keyword evidence="2" id="KW-0548">Nucleotidyltransferase</keyword>
<dbReference type="InterPro" id="IPR043128">
    <property type="entry name" value="Rev_trsase/Diguanyl_cyclase"/>
</dbReference>
<reference evidence="8" key="1">
    <citation type="submission" date="2013-12" db="EMBL/GenBank/DDBJ databases">
        <title>The Genome Sequence of Aphanomyces astaci APO3.</title>
        <authorList>
            <consortium name="The Broad Institute Genomics Platform"/>
            <person name="Russ C."/>
            <person name="Tyler B."/>
            <person name="van West P."/>
            <person name="Dieguez-Uribeondo J."/>
            <person name="Young S.K."/>
            <person name="Zeng Q."/>
            <person name="Gargeya S."/>
            <person name="Fitzgerald M."/>
            <person name="Abouelleil A."/>
            <person name="Alvarado L."/>
            <person name="Chapman S.B."/>
            <person name="Gainer-Dewar J."/>
            <person name="Goldberg J."/>
            <person name="Griggs A."/>
            <person name="Gujja S."/>
            <person name="Hansen M."/>
            <person name="Howarth C."/>
            <person name="Imamovic A."/>
            <person name="Ireland A."/>
            <person name="Larimer J."/>
            <person name="McCowan C."/>
            <person name="Murphy C."/>
            <person name="Pearson M."/>
            <person name="Poon T.W."/>
            <person name="Priest M."/>
            <person name="Roberts A."/>
            <person name="Saif S."/>
            <person name="Shea T."/>
            <person name="Sykes S."/>
            <person name="Wortman J."/>
            <person name="Nusbaum C."/>
            <person name="Birren B."/>
        </authorList>
    </citation>
    <scope>NUCLEOTIDE SEQUENCE [LARGE SCALE GENOMIC DNA]</scope>
    <source>
        <strain evidence="8">APO3</strain>
    </source>
</reference>
<dbReference type="OrthoDB" id="116078at2759"/>
<dbReference type="PANTHER" id="PTHR34072:SF58">
    <property type="entry name" value="DNA (CYTOSINE-5-)-METHYLTRANSFERASE"/>
    <property type="match status" value="1"/>
</dbReference>
<dbReference type="EMBL" id="KI913191">
    <property type="protein sequence ID" value="ETV67865.1"/>
    <property type="molecule type" value="Genomic_DNA"/>
</dbReference>
<evidence type="ECO:0000313" key="8">
    <source>
        <dbReference type="EMBL" id="ETV67865.1"/>
    </source>
</evidence>
<dbReference type="CDD" id="cd09274">
    <property type="entry name" value="RNase_HI_RT_Ty3"/>
    <property type="match status" value="1"/>
</dbReference>
<dbReference type="GO" id="GO:0016787">
    <property type="term" value="F:hydrolase activity"/>
    <property type="evidence" value="ECO:0007669"/>
    <property type="project" value="UniProtKB-KW"/>
</dbReference>
<evidence type="ECO:0000256" key="5">
    <source>
        <dbReference type="ARBA" id="ARBA00022801"/>
    </source>
</evidence>
<sequence>MSLPPATSRAALPFTQSLLGTENFDEWFFELTSVILAGELATHCAQVETATRSGSTACRRTAASTTHAHPPLGVKLTEWLAENCSTDEVIAKSICNHVDELIKFEKTAIARSCALVYASLSPTVQRNAAPGIRDECAHLIISSLRRMFSSDKQKHATAISLQVNLQAFDKMLTAVEKLEGSPLSDSHFASALLAALPECIAPDLFIKGYAAISRPLERLKTAELFQWDSDCDVTLDKLKRALASPPICLSIFRTSKWREYVIAYASQALNQTQQRRINKTKGSSENECFGIVWATSKFRTYLDRRNFTDHAALAWLFKSGSHSTNAKLARWVCHLQSFQFTVTHRPGVNMGCVDGLSRLKISSIVAGHADGSGQVLGSMDAWGDGLVLVQWLRRSRETWIAQLRKPKKARLVRNESLR</sequence>
<keyword evidence="6" id="KW-0695">RNA-directed DNA polymerase</keyword>
<dbReference type="RefSeq" id="XP_009842610.1">
    <property type="nucleotide sequence ID" value="XM_009844308.1"/>
</dbReference>
<keyword evidence="4" id="KW-0255">Endonuclease</keyword>
<dbReference type="VEuPathDB" id="FungiDB:H257_15989"/>
<evidence type="ECO:0000256" key="4">
    <source>
        <dbReference type="ARBA" id="ARBA00022759"/>
    </source>
</evidence>
<evidence type="ECO:0000256" key="3">
    <source>
        <dbReference type="ARBA" id="ARBA00022722"/>
    </source>
</evidence>